<dbReference type="InterPro" id="IPR001680">
    <property type="entry name" value="WD40_rpt"/>
</dbReference>
<dbReference type="FunFam" id="3.40.50.720:FF:000158">
    <property type="entry name" value="Zinc-binding alcohol dehydrogenase"/>
    <property type="match status" value="1"/>
</dbReference>
<dbReference type="SMART" id="SM00320">
    <property type="entry name" value="WD40"/>
    <property type="match status" value="4"/>
</dbReference>
<evidence type="ECO:0000256" key="5">
    <source>
        <dbReference type="ARBA" id="ARBA00022723"/>
    </source>
</evidence>
<comment type="catalytic activity">
    <reaction evidence="10">
        <text>a primary alcohol + NADP(+) = an aldehyde + NADPH + H(+)</text>
        <dbReference type="Rhea" id="RHEA:15937"/>
        <dbReference type="ChEBI" id="CHEBI:15378"/>
        <dbReference type="ChEBI" id="CHEBI:15734"/>
        <dbReference type="ChEBI" id="CHEBI:17478"/>
        <dbReference type="ChEBI" id="CHEBI:57783"/>
        <dbReference type="ChEBI" id="CHEBI:58349"/>
        <dbReference type="EC" id="1.1.1.2"/>
    </reaction>
    <physiologicalReaction direction="left-to-right" evidence="10">
        <dbReference type="Rhea" id="RHEA:15938"/>
    </physiologicalReaction>
    <physiologicalReaction direction="right-to-left" evidence="10">
        <dbReference type="Rhea" id="RHEA:15939"/>
    </physiologicalReaction>
</comment>
<evidence type="ECO:0000256" key="10">
    <source>
        <dbReference type="ARBA" id="ARBA00050997"/>
    </source>
</evidence>
<evidence type="ECO:0000256" key="12">
    <source>
        <dbReference type="RuleBase" id="RU361277"/>
    </source>
</evidence>
<keyword evidence="8" id="KW-0560">Oxidoreductase</keyword>
<dbReference type="SUPFAM" id="SSF50978">
    <property type="entry name" value="WD40 repeat-like"/>
    <property type="match status" value="1"/>
</dbReference>
<evidence type="ECO:0000256" key="3">
    <source>
        <dbReference type="ARBA" id="ARBA00011738"/>
    </source>
</evidence>
<dbReference type="Pfam" id="PF00107">
    <property type="entry name" value="ADH_zinc_N"/>
    <property type="match status" value="1"/>
</dbReference>
<evidence type="ECO:0000256" key="6">
    <source>
        <dbReference type="ARBA" id="ARBA00022833"/>
    </source>
</evidence>
<evidence type="ECO:0000256" key="7">
    <source>
        <dbReference type="ARBA" id="ARBA00022857"/>
    </source>
</evidence>
<name>A0A9P4XLE7_9HYPO</name>
<evidence type="ECO:0000256" key="11">
    <source>
        <dbReference type="PROSITE-ProRule" id="PRU00221"/>
    </source>
</evidence>
<dbReference type="InterPro" id="IPR036322">
    <property type="entry name" value="WD40_repeat_dom_sf"/>
</dbReference>
<keyword evidence="7" id="KW-0521">NADP</keyword>
<dbReference type="Gene3D" id="2.130.10.10">
    <property type="entry name" value="YVTN repeat-like/Quinoprotein amine dehydrogenase"/>
    <property type="match status" value="2"/>
</dbReference>
<evidence type="ECO:0000256" key="9">
    <source>
        <dbReference type="ARBA" id="ARBA00024074"/>
    </source>
</evidence>
<dbReference type="Pfam" id="PF08240">
    <property type="entry name" value="ADH_N"/>
    <property type="match status" value="1"/>
</dbReference>
<dbReference type="InterPro" id="IPR002328">
    <property type="entry name" value="ADH_Zn_CS"/>
</dbReference>
<comment type="similarity">
    <text evidence="2 12">Belongs to the zinc-containing alcohol dehydrogenase family.</text>
</comment>
<dbReference type="PROSITE" id="PS50082">
    <property type="entry name" value="WD_REPEATS_2"/>
    <property type="match status" value="3"/>
</dbReference>
<evidence type="ECO:0000259" key="14">
    <source>
        <dbReference type="Pfam" id="PF08240"/>
    </source>
</evidence>
<dbReference type="InterPro" id="IPR036291">
    <property type="entry name" value="NAD(P)-bd_dom_sf"/>
</dbReference>
<organism evidence="15 16">
    <name type="scientific">Trichoderma lentiforme</name>
    <dbReference type="NCBI Taxonomy" id="1567552"/>
    <lineage>
        <taxon>Eukaryota</taxon>
        <taxon>Fungi</taxon>
        <taxon>Dikarya</taxon>
        <taxon>Ascomycota</taxon>
        <taxon>Pezizomycotina</taxon>
        <taxon>Sordariomycetes</taxon>
        <taxon>Hypocreomycetidae</taxon>
        <taxon>Hypocreales</taxon>
        <taxon>Hypocreaceae</taxon>
        <taxon>Trichoderma</taxon>
    </lineage>
</organism>
<dbReference type="GO" id="GO:0008270">
    <property type="term" value="F:zinc ion binding"/>
    <property type="evidence" value="ECO:0007669"/>
    <property type="project" value="InterPro"/>
</dbReference>
<dbReference type="GO" id="GO:0008106">
    <property type="term" value="F:alcohol dehydrogenase (NADP+) activity"/>
    <property type="evidence" value="ECO:0007669"/>
    <property type="project" value="UniProtKB-EC"/>
</dbReference>
<gene>
    <name evidence="15" type="ORF">CFAM422_002589</name>
</gene>
<dbReference type="PROSITE" id="PS50294">
    <property type="entry name" value="WD_REPEATS_REGION"/>
    <property type="match status" value="1"/>
</dbReference>
<dbReference type="InterPro" id="IPR015943">
    <property type="entry name" value="WD40/YVTN_repeat-like_dom_sf"/>
</dbReference>
<evidence type="ECO:0000313" key="15">
    <source>
        <dbReference type="EMBL" id="KAF3074755.1"/>
    </source>
</evidence>
<dbReference type="PROSITE" id="PS00059">
    <property type="entry name" value="ADH_ZINC"/>
    <property type="match status" value="1"/>
</dbReference>
<feature type="domain" description="Alcohol dehydrogenase-like N-terminal" evidence="14">
    <location>
        <begin position="33"/>
        <end position="151"/>
    </location>
</feature>
<dbReference type="InterPro" id="IPR047109">
    <property type="entry name" value="CAD-like"/>
</dbReference>
<comment type="cofactor">
    <cofactor evidence="1 12">
        <name>Zn(2+)</name>
        <dbReference type="ChEBI" id="CHEBI:29105"/>
    </cofactor>
</comment>
<feature type="repeat" description="WD" evidence="11">
    <location>
        <begin position="477"/>
        <end position="508"/>
    </location>
</feature>
<dbReference type="Proteomes" id="UP000801864">
    <property type="component" value="Unassembled WGS sequence"/>
</dbReference>
<keyword evidence="5 12" id="KW-0479">Metal-binding</keyword>
<keyword evidence="4" id="KW-0597">Phosphoprotein</keyword>
<feature type="repeat" description="WD" evidence="11">
    <location>
        <begin position="641"/>
        <end position="672"/>
    </location>
</feature>
<keyword evidence="6 12" id="KW-0862">Zinc</keyword>
<evidence type="ECO:0000256" key="2">
    <source>
        <dbReference type="ARBA" id="ARBA00008072"/>
    </source>
</evidence>
<feature type="domain" description="Alcohol dehydrogenase-like C-terminal" evidence="13">
    <location>
        <begin position="190"/>
        <end position="315"/>
    </location>
</feature>
<dbReference type="CDD" id="cd05283">
    <property type="entry name" value="CAD1"/>
    <property type="match status" value="1"/>
</dbReference>
<dbReference type="InterPro" id="IPR013149">
    <property type="entry name" value="ADH-like_C"/>
</dbReference>
<dbReference type="Gene3D" id="3.90.180.10">
    <property type="entry name" value="Medium-chain alcohol dehydrogenases, catalytic domain"/>
    <property type="match status" value="1"/>
</dbReference>
<sequence length="672" mass="72060">MAVPDKFTGFQSPSAGKWLEFEKGSWEPRPFGDYDVDIKTECCGVCASDRHTISGDWGDCPYPLAVGHEVVGKVIRVGPKVTLAKVGQRVGVGAQVYSCLECRQCKNENETYCKHQIDAYGAPYLDTGYTTQGGYSSHSRIHEYWTYPIPEALESADAAPMLCAGITVFSPLKRFGAGPGKKVGVVGIGGLGHYGIMFAKALGAETWAISRTRAKEADARKMGADGFLATSEKDWTKGHEMTFDLIINTANSFEGFALGEYLSLLDVHGRWNSVGLPGGEGVSVRNQDFLGNGCFIGSSHLGSRKEMLEMLDLAASKGIHSWVEKIPISKEDWQTRASPAPSPSPPPPFPSVSISLTLRYTRPASRSEITAVGISPSSTVAYAIFPGAQADQPWIDTFDLATQRGYSKIIGPVASFSPSLHSSPLRVGKPSASALASSSSALPFPRIATLSSTLSLMVRDFASGKTVLELKEVAAPIAWSPDGRAIAAAEPRNRIGLWDVRTGTRIGRVPGHIDTVTHVAFAPDSALVSLSRDGTLRVTDPRTSKTLYKLEMETSKNPRALAVSPDGTTIVSVWGSVVHIWMPQHGQLTSYSLSSTRPCEGWPLSISPDCRYIASWTEEGFDIMDAASGAVVCTQDGGPLVTSADFSTDGSVLVLGRISGDVEVWDITDKRA</sequence>
<keyword evidence="16" id="KW-1185">Reference proteome</keyword>
<reference evidence="15 16" key="1">
    <citation type="submission" date="2018-06" db="EMBL/GenBank/DDBJ databases">
        <title>Genome analysis of cellulolytic fungus Trichoderma lentiforme CFAM-422.</title>
        <authorList>
            <person name="Steindorff A.S."/>
            <person name="Formighieri E.F."/>
            <person name="Midorikawa G.E.O."/>
            <person name="Tamietti M.S."/>
            <person name="Ramos E.Z."/>
            <person name="Silva A.S."/>
            <person name="Bon E.P.S."/>
            <person name="Mendes T.D."/>
            <person name="Damaso M.C.T."/>
            <person name="Favaro L.C.L."/>
        </authorList>
    </citation>
    <scope>NUCLEOTIDE SEQUENCE [LARGE SCALE GENOMIC DNA]</scope>
    <source>
        <strain evidence="15 16">CFAM-422</strain>
    </source>
</reference>
<evidence type="ECO:0000256" key="1">
    <source>
        <dbReference type="ARBA" id="ARBA00001947"/>
    </source>
</evidence>
<evidence type="ECO:0000256" key="8">
    <source>
        <dbReference type="ARBA" id="ARBA00023002"/>
    </source>
</evidence>
<dbReference type="EC" id="1.1.1.2" evidence="9"/>
<dbReference type="PANTHER" id="PTHR42683">
    <property type="entry name" value="ALDEHYDE REDUCTASE"/>
    <property type="match status" value="1"/>
</dbReference>
<comment type="subunit">
    <text evidence="3">Homodimer.</text>
</comment>
<dbReference type="InterPro" id="IPR011032">
    <property type="entry name" value="GroES-like_sf"/>
</dbReference>
<evidence type="ECO:0000259" key="13">
    <source>
        <dbReference type="Pfam" id="PF00107"/>
    </source>
</evidence>
<dbReference type="SUPFAM" id="SSF50129">
    <property type="entry name" value="GroES-like"/>
    <property type="match status" value="1"/>
</dbReference>
<feature type="repeat" description="WD" evidence="11">
    <location>
        <begin position="509"/>
        <end position="549"/>
    </location>
</feature>
<dbReference type="AlphaFoldDB" id="A0A9P4XLE7"/>
<keyword evidence="11" id="KW-0853">WD repeat</keyword>
<dbReference type="SUPFAM" id="SSF51735">
    <property type="entry name" value="NAD(P)-binding Rossmann-fold domains"/>
    <property type="match status" value="1"/>
</dbReference>
<dbReference type="EMBL" id="QLNT01000004">
    <property type="protein sequence ID" value="KAF3074755.1"/>
    <property type="molecule type" value="Genomic_DNA"/>
</dbReference>
<dbReference type="GO" id="GO:0006066">
    <property type="term" value="P:alcohol metabolic process"/>
    <property type="evidence" value="ECO:0007669"/>
    <property type="project" value="UniProtKB-ARBA"/>
</dbReference>
<dbReference type="InterPro" id="IPR013154">
    <property type="entry name" value="ADH-like_N"/>
</dbReference>
<comment type="caution">
    <text evidence="15">The sequence shown here is derived from an EMBL/GenBank/DDBJ whole genome shotgun (WGS) entry which is preliminary data.</text>
</comment>
<evidence type="ECO:0000256" key="4">
    <source>
        <dbReference type="ARBA" id="ARBA00022553"/>
    </source>
</evidence>
<dbReference type="Gene3D" id="3.40.50.720">
    <property type="entry name" value="NAD(P)-binding Rossmann-like Domain"/>
    <property type="match status" value="1"/>
</dbReference>
<protein>
    <recommendedName>
        <fullName evidence="9">alcohol dehydrogenase (NADP(+))</fullName>
        <ecNumber evidence="9">1.1.1.2</ecNumber>
    </recommendedName>
</protein>
<dbReference type="Pfam" id="PF00400">
    <property type="entry name" value="WD40"/>
    <property type="match status" value="1"/>
</dbReference>
<accession>A0A9P4XLE7</accession>
<proteinExistence type="inferred from homology"/>
<evidence type="ECO:0000313" key="16">
    <source>
        <dbReference type="Proteomes" id="UP000801864"/>
    </source>
</evidence>